<evidence type="ECO:0000259" key="2">
    <source>
        <dbReference type="Pfam" id="PF11127"/>
    </source>
</evidence>
<proteinExistence type="predicted"/>
<dbReference type="Pfam" id="PF11127">
    <property type="entry name" value="YgaP-like_TM"/>
    <property type="match status" value="1"/>
</dbReference>
<sequence>MGGWDRAARAAGALAMMVCAGLAPMPLGARVALAVVALYVAGTALVGTCLGYRLMGKSTCPVR</sequence>
<accession>A0A0F6YIJ7</accession>
<dbReference type="STRING" id="927083.DB32_002356"/>
<evidence type="ECO:0000313" key="4">
    <source>
        <dbReference type="Proteomes" id="UP000034883"/>
    </source>
</evidence>
<dbReference type="EMBL" id="CP011125">
    <property type="protein sequence ID" value="AKF05207.1"/>
    <property type="molecule type" value="Genomic_DNA"/>
</dbReference>
<keyword evidence="1" id="KW-1133">Transmembrane helix</keyword>
<dbReference type="KEGG" id="samy:DB32_002356"/>
<keyword evidence="4" id="KW-1185">Reference proteome</keyword>
<protein>
    <recommendedName>
        <fullName evidence="2">Inner membrane protein YgaP-like transmembrane domain-containing protein</fullName>
    </recommendedName>
</protein>
<evidence type="ECO:0000256" key="1">
    <source>
        <dbReference type="SAM" id="Phobius"/>
    </source>
</evidence>
<gene>
    <name evidence="3" type="ORF">DB32_002356</name>
</gene>
<dbReference type="InterPro" id="IPR021309">
    <property type="entry name" value="YgaP-like_TM"/>
</dbReference>
<feature type="transmembrane region" description="Helical" evidence="1">
    <location>
        <begin position="31"/>
        <end position="55"/>
    </location>
</feature>
<dbReference type="Proteomes" id="UP000034883">
    <property type="component" value="Chromosome"/>
</dbReference>
<reference evidence="3 4" key="1">
    <citation type="submission" date="2015-03" db="EMBL/GenBank/DDBJ databases">
        <title>Genome assembly of Sandaracinus amylolyticus DSM 53668.</title>
        <authorList>
            <person name="Sharma G."/>
            <person name="Subramanian S."/>
        </authorList>
    </citation>
    <scope>NUCLEOTIDE SEQUENCE [LARGE SCALE GENOMIC DNA]</scope>
    <source>
        <strain evidence="3 4">DSM 53668</strain>
    </source>
</reference>
<evidence type="ECO:0000313" key="3">
    <source>
        <dbReference type="EMBL" id="AKF05207.1"/>
    </source>
</evidence>
<keyword evidence="1" id="KW-0812">Transmembrane</keyword>
<feature type="domain" description="Inner membrane protein YgaP-like transmembrane" evidence="2">
    <location>
        <begin position="1"/>
        <end position="62"/>
    </location>
</feature>
<name>A0A0F6YIJ7_9BACT</name>
<feature type="transmembrane region" description="Helical" evidence="1">
    <location>
        <begin position="7"/>
        <end position="25"/>
    </location>
</feature>
<organism evidence="3 4">
    <name type="scientific">Sandaracinus amylolyticus</name>
    <dbReference type="NCBI Taxonomy" id="927083"/>
    <lineage>
        <taxon>Bacteria</taxon>
        <taxon>Pseudomonadati</taxon>
        <taxon>Myxococcota</taxon>
        <taxon>Polyangia</taxon>
        <taxon>Polyangiales</taxon>
        <taxon>Sandaracinaceae</taxon>
        <taxon>Sandaracinus</taxon>
    </lineage>
</organism>
<dbReference type="AlphaFoldDB" id="A0A0F6YIJ7"/>
<keyword evidence="1" id="KW-0472">Membrane</keyword>